<sequence>METILLKITINLSVSSAGRISLAHREPRKYSQHIAHRVRRSPPPPSPSINTQVFQRHRSSFTHQPSRRPDLLRWWLLVDREKFGYITDIAYICEEANSFVFSQNISKELVLLLEEERCRKPAAVVKLTFKATCLDWSRREDIQARTVKGRLSWNGRRYLAGTVRGRPNWFGSLLPEVQGTSSWCIIWMLEQHEDQAQSVKSSSSAKSRVELKFRVEAQNAQVQNSSSADQVQCTRAAIECVANAISEA</sequence>
<reference evidence="1 2" key="1">
    <citation type="journal article" date="2015" name="Proc. Natl. Acad. Sci. U.S.A.">
        <title>The resurrection genome of Boea hygrometrica: A blueprint for survival of dehydration.</title>
        <authorList>
            <person name="Xiao L."/>
            <person name="Yang G."/>
            <person name="Zhang L."/>
            <person name="Yang X."/>
            <person name="Zhao S."/>
            <person name="Ji Z."/>
            <person name="Zhou Q."/>
            <person name="Hu M."/>
            <person name="Wang Y."/>
            <person name="Chen M."/>
            <person name="Xu Y."/>
            <person name="Jin H."/>
            <person name="Xiao X."/>
            <person name="Hu G."/>
            <person name="Bao F."/>
            <person name="Hu Y."/>
            <person name="Wan P."/>
            <person name="Li L."/>
            <person name="Deng X."/>
            <person name="Kuang T."/>
            <person name="Xiang C."/>
            <person name="Zhu J.K."/>
            <person name="Oliver M.J."/>
            <person name="He Y."/>
        </authorList>
    </citation>
    <scope>NUCLEOTIDE SEQUENCE [LARGE SCALE GENOMIC DNA]</scope>
    <source>
        <strain evidence="2">cv. XS01</strain>
    </source>
</reference>
<evidence type="ECO:0000313" key="2">
    <source>
        <dbReference type="Proteomes" id="UP000250235"/>
    </source>
</evidence>
<accession>A0A2Z7D1G2</accession>
<dbReference type="AlphaFoldDB" id="A0A2Z7D1G2"/>
<protein>
    <submittedName>
        <fullName evidence="1">Uncharacterized protein</fullName>
    </submittedName>
</protein>
<gene>
    <name evidence="1" type="ORF">F511_20998</name>
</gene>
<organism evidence="1 2">
    <name type="scientific">Dorcoceras hygrometricum</name>
    <dbReference type="NCBI Taxonomy" id="472368"/>
    <lineage>
        <taxon>Eukaryota</taxon>
        <taxon>Viridiplantae</taxon>
        <taxon>Streptophyta</taxon>
        <taxon>Embryophyta</taxon>
        <taxon>Tracheophyta</taxon>
        <taxon>Spermatophyta</taxon>
        <taxon>Magnoliopsida</taxon>
        <taxon>eudicotyledons</taxon>
        <taxon>Gunneridae</taxon>
        <taxon>Pentapetalae</taxon>
        <taxon>asterids</taxon>
        <taxon>lamiids</taxon>
        <taxon>Lamiales</taxon>
        <taxon>Gesneriaceae</taxon>
        <taxon>Didymocarpoideae</taxon>
        <taxon>Trichosporeae</taxon>
        <taxon>Loxocarpinae</taxon>
        <taxon>Dorcoceras</taxon>
    </lineage>
</organism>
<evidence type="ECO:0000313" key="1">
    <source>
        <dbReference type="EMBL" id="KZV50844.1"/>
    </source>
</evidence>
<dbReference type="EMBL" id="KQ992326">
    <property type="protein sequence ID" value="KZV50844.1"/>
    <property type="molecule type" value="Genomic_DNA"/>
</dbReference>
<dbReference type="Proteomes" id="UP000250235">
    <property type="component" value="Unassembled WGS sequence"/>
</dbReference>
<name>A0A2Z7D1G2_9LAMI</name>
<proteinExistence type="predicted"/>
<keyword evidence="2" id="KW-1185">Reference proteome</keyword>